<feature type="domain" description="DUF1508" evidence="2">
    <location>
        <begin position="15"/>
        <end position="50"/>
    </location>
</feature>
<dbReference type="Pfam" id="PF07411">
    <property type="entry name" value="DUF1508"/>
    <property type="match status" value="1"/>
</dbReference>
<evidence type="ECO:0000313" key="4">
    <source>
        <dbReference type="Proteomes" id="UP001589536"/>
    </source>
</evidence>
<dbReference type="InterPro" id="IPR010879">
    <property type="entry name" value="DUF1508"/>
</dbReference>
<proteinExistence type="predicted"/>
<evidence type="ECO:0000256" key="1">
    <source>
        <dbReference type="SAM" id="MobiDB-lite"/>
    </source>
</evidence>
<dbReference type="Proteomes" id="UP001589536">
    <property type="component" value="Unassembled WGS sequence"/>
</dbReference>
<feature type="region of interest" description="Disordered" evidence="1">
    <location>
        <begin position="95"/>
        <end position="117"/>
    </location>
</feature>
<sequence length="117" mass="12654">MAGMFELFIDEEMCFRFRLKSPGGDVVAVSRSFPDKLAAVSGIRAVREYAGMGLITDLCPEVPVQPSSAAPPAPDTRQRPWAPAECLPEMRRASATVSYRPADPRRVPVGAGLHKVA</sequence>
<protein>
    <submittedName>
        <fullName evidence="3">YegP family protein</fullName>
    </submittedName>
</protein>
<name>A0ABV5UMR2_9MICC</name>
<dbReference type="RefSeq" id="WP_345052059.1">
    <property type="nucleotide sequence ID" value="NZ_BAABED010000001.1"/>
</dbReference>
<evidence type="ECO:0000313" key="3">
    <source>
        <dbReference type="EMBL" id="MFB9713806.1"/>
    </source>
</evidence>
<accession>A0ABV5UMR2</accession>
<dbReference type="Gene3D" id="2.30.29.80">
    <property type="match status" value="1"/>
</dbReference>
<reference evidence="3 4" key="1">
    <citation type="submission" date="2024-09" db="EMBL/GenBank/DDBJ databases">
        <authorList>
            <person name="Sun Q."/>
            <person name="Mori K."/>
        </authorList>
    </citation>
    <scope>NUCLEOTIDE SEQUENCE [LARGE SCALE GENOMIC DNA]</scope>
    <source>
        <strain evidence="3 4">JCM 13519</strain>
    </source>
</reference>
<keyword evidence="4" id="KW-1185">Reference proteome</keyword>
<organism evidence="3 4">
    <name type="scientific">Arthrobacter methylotrophus</name>
    <dbReference type="NCBI Taxonomy" id="121291"/>
    <lineage>
        <taxon>Bacteria</taxon>
        <taxon>Bacillati</taxon>
        <taxon>Actinomycetota</taxon>
        <taxon>Actinomycetes</taxon>
        <taxon>Micrococcales</taxon>
        <taxon>Micrococcaceae</taxon>
        <taxon>Arthrobacter</taxon>
    </lineage>
</organism>
<feature type="region of interest" description="Disordered" evidence="1">
    <location>
        <begin position="64"/>
        <end position="83"/>
    </location>
</feature>
<gene>
    <name evidence="3" type="ORF">ACFFPI_06525</name>
</gene>
<dbReference type="SUPFAM" id="SSF160113">
    <property type="entry name" value="YegP-like"/>
    <property type="match status" value="1"/>
</dbReference>
<comment type="caution">
    <text evidence="3">The sequence shown here is derived from an EMBL/GenBank/DDBJ whole genome shotgun (WGS) entry which is preliminary data.</text>
</comment>
<dbReference type="InterPro" id="IPR036913">
    <property type="entry name" value="YegP-like_sf"/>
</dbReference>
<dbReference type="EMBL" id="JBHMBH010000018">
    <property type="protein sequence ID" value="MFB9713806.1"/>
    <property type="molecule type" value="Genomic_DNA"/>
</dbReference>
<evidence type="ECO:0000259" key="2">
    <source>
        <dbReference type="Pfam" id="PF07411"/>
    </source>
</evidence>